<evidence type="ECO:0000259" key="3">
    <source>
        <dbReference type="PROSITE" id="PS50157"/>
    </source>
</evidence>
<dbReference type="SMART" id="SM00355">
    <property type="entry name" value="ZnF_C2H2"/>
    <property type="match status" value="2"/>
</dbReference>
<protein>
    <recommendedName>
        <fullName evidence="3">C2H2-type domain-containing protein</fullName>
    </recommendedName>
</protein>
<feature type="region of interest" description="Disordered" evidence="2">
    <location>
        <begin position="378"/>
        <end position="501"/>
    </location>
</feature>
<dbReference type="InterPro" id="IPR013087">
    <property type="entry name" value="Znf_C2H2_type"/>
</dbReference>
<dbReference type="Gene3D" id="3.30.420.10">
    <property type="entry name" value="Ribonuclease H-like superfamily/Ribonuclease H"/>
    <property type="match status" value="1"/>
</dbReference>
<dbReference type="STRING" id="1450537.A0A395I821"/>
<proteinExistence type="predicted"/>
<dbReference type="GeneID" id="37194321"/>
<reference evidence="4 5" key="1">
    <citation type="submission" date="2018-02" db="EMBL/GenBank/DDBJ databases">
        <title>The genomes of Aspergillus section Nigri reveals drivers in fungal speciation.</title>
        <authorList>
            <consortium name="DOE Joint Genome Institute"/>
            <person name="Vesth T.C."/>
            <person name="Nybo J."/>
            <person name="Theobald S."/>
            <person name="Brandl J."/>
            <person name="Frisvad J.C."/>
            <person name="Nielsen K.F."/>
            <person name="Lyhne E.K."/>
            <person name="Kogle M.E."/>
            <person name="Kuo A."/>
            <person name="Riley R."/>
            <person name="Clum A."/>
            <person name="Nolan M."/>
            <person name="Lipzen A."/>
            <person name="Salamov A."/>
            <person name="Henrissat B."/>
            <person name="Wiebenga A."/>
            <person name="De vries R.P."/>
            <person name="Grigoriev I.V."/>
            <person name="Mortensen U.H."/>
            <person name="Andersen M.R."/>
            <person name="Baker S.E."/>
        </authorList>
    </citation>
    <scope>NUCLEOTIDE SEQUENCE [LARGE SCALE GENOMIC DNA]</scope>
    <source>
        <strain evidence="4 5">CBS 101889</strain>
    </source>
</reference>
<dbReference type="GO" id="GO:0003676">
    <property type="term" value="F:nucleic acid binding"/>
    <property type="evidence" value="ECO:0007669"/>
    <property type="project" value="InterPro"/>
</dbReference>
<feature type="compositionally biased region" description="Pro residues" evidence="2">
    <location>
        <begin position="100"/>
        <end position="112"/>
    </location>
</feature>
<evidence type="ECO:0000256" key="2">
    <source>
        <dbReference type="SAM" id="MobiDB-lite"/>
    </source>
</evidence>
<feature type="compositionally biased region" description="Basic and acidic residues" evidence="2">
    <location>
        <begin position="396"/>
        <end position="411"/>
    </location>
</feature>
<dbReference type="OrthoDB" id="16516at2759"/>
<feature type="compositionally biased region" description="Low complexity" evidence="2">
    <location>
        <begin position="75"/>
        <end position="99"/>
    </location>
</feature>
<keyword evidence="1" id="KW-0479">Metal-binding</keyword>
<feature type="compositionally biased region" description="Polar residues" evidence="2">
    <location>
        <begin position="455"/>
        <end position="471"/>
    </location>
</feature>
<gene>
    <name evidence="4" type="ORF">BO97DRAFT_128838</name>
</gene>
<organism evidence="4 5">
    <name type="scientific">Aspergillus homomorphus (strain CBS 101889)</name>
    <dbReference type="NCBI Taxonomy" id="1450537"/>
    <lineage>
        <taxon>Eukaryota</taxon>
        <taxon>Fungi</taxon>
        <taxon>Dikarya</taxon>
        <taxon>Ascomycota</taxon>
        <taxon>Pezizomycotina</taxon>
        <taxon>Eurotiomycetes</taxon>
        <taxon>Eurotiomycetidae</taxon>
        <taxon>Eurotiales</taxon>
        <taxon>Aspergillaceae</taxon>
        <taxon>Aspergillus</taxon>
        <taxon>Aspergillus subgen. Circumdati</taxon>
    </lineage>
</organism>
<feature type="domain" description="C2H2-type" evidence="3">
    <location>
        <begin position="35"/>
        <end position="62"/>
    </location>
</feature>
<evidence type="ECO:0000313" key="5">
    <source>
        <dbReference type="Proteomes" id="UP000248961"/>
    </source>
</evidence>
<feature type="region of interest" description="Disordered" evidence="2">
    <location>
        <begin position="56"/>
        <end position="119"/>
    </location>
</feature>
<dbReference type="EMBL" id="KZ824269">
    <property type="protein sequence ID" value="RAL16241.1"/>
    <property type="molecule type" value="Genomic_DNA"/>
</dbReference>
<keyword evidence="1" id="KW-0862">Zinc</keyword>
<dbReference type="Gene3D" id="3.30.160.60">
    <property type="entry name" value="Classic Zinc Finger"/>
    <property type="match status" value="1"/>
</dbReference>
<evidence type="ECO:0000313" key="4">
    <source>
        <dbReference type="EMBL" id="RAL16241.1"/>
    </source>
</evidence>
<dbReference type="AlphaFoldDB" id="A0A395I821"/>
<keyword evidence="1" id="KW-0863">Zinc-finger</keyword>
<dbReference type="GO" id="GO:0008270">
    <property type="term" value="F:zinc ion binding"/>
    <property type="evidence" value="ECO:0007669"/>
    <property type="project" value="UniProtKB-KW"/>
</dbReference>
<evidence type="ECO:0000256" key="1">
    <source>
        <dbReference type="PROSITE-ProRule" id="PRU00042"/>
    </source>
</evidence>
<dbReference type="VEuPathDB" id="FungiDB:BO97DRAFT_128838"/>
<dbReference type="Proteomes" id="UP000248961">
    <property type="component" value="Unassembled WGS sequence"/>
</dbReference>
<feature type="compositionally biased region" description="Acidic residues" evidence="2">
    <location>
        <begin position="480"/>
        <end position="490"/>
    </location>
</feature>
<feature type="compositionally biased region" description="Polar residues" evidence="2">
    <location>
        <begin position="63"/>
        <end position="73"/>
    </location>
</feature>
<sequence length="501" mass="55585">MATPSNFKCPCCNKSRFKTAKALGDHQKALDHYPVACPTCHKRFCDKQAVQQHEQVHLRTTSKKTGAPTSIQGDTPVKQPTTTTSSPKQSKQQPSSSSPPNAPTTKPPPPTIPKTKHTPETLHPLEQDLLVKYLLSRCHPVTRLQAQNYPVPSSTPPDYHSTSEANPAHPRRRAVVLTIETNAHKEPGAESLTHLTATDFLTNEALLHLVVGSEGVEKEGVAGGNSNMTCGSTNTSNIPWVGTRTSVDDYRAARDSLWEVIDADTVLVGHGLHRGLHALRMVHGRVVDAGILTAEAVGMGRSTVPLRRVWGVEELCVEVLGWDWEMWRGEAGKEEPQGKKAERREMGTCAGWEGCVGVRELVVFCLRNPERLRSWAERKAEQDIPGGENADTLGEMGKDDSTESKNDTEKEKRKKNKKDKKDKKDKKNKKHKNKKNKKNKTKKSKVEKQEAQPITLPNASPPQEQETSPMQAETAPELHEQDEEDEDSDEGLVIVQWQDLE</sequence>
<dbReference type="InterPro" id="IPR036397">
    <property type="entry name" value="RNaseH_sf"/>
</dbReference>
<keyword evidence="5" id="KW-1185">Reference proteome</keyword>
<dbReference type="PROSITE" id="PS00028">
    <property type="entry name" value="ZINC_FINGER_C2H2_1"/>
    <property type="match status" value="1"/>
</dbReference>
<accession>A0A395I821</accession>
<dbReference type="PROSITE" id="PS50157">
    <property type="entry name" value="ZINC_FINGER_C2H2_2"/>
    <property type="match status" value="1"/>
</dbReference>
<feature type="region of interest" description="Disordered" evidence="2">
    <location>
        <begin position="146"/>
        <end position="170"/>
    </location>
</feature>
<feature type="compositionally biased region" description="Basic residues" evidence="2">
    <location>
        <begin position="412"/>
        <end position="443"/>
    </location>
</feature>
<dbReference type="RefSeq" id="XP_025555395.1">
    <property type="nucleotide sequence ID" value="XM_025690032.1"/>
</dbReference>
<name>A0A395I821_ASPHC</name>